<protein>
    <submittedName>
        <fullName evidence="1">Uncharacterized protein</fullName>
    </submittedName>
</protein>
<accession>A0A8S3I929</accession>
<gene>
    <name evidence="1" type="ORF">GIL414_LOCUS73543</name>
</gene>
<reference evidence="1" key="1">
    <citation type="submission" date="2021-02" db="EMBL/GenBank/DDBJ databases">
        <authorList>
            <person name="Nowell W R."/>
        </authorList>
    </citation>
    <scope>NUCLEOTIDE SEQUENCE</scope>
</reference>
<organism evidence="1 2">
    <name type="scientific">Rotaria magnacalcarata</name>
    <dbReference type="NCBI Taxonomy" id="392030"/>
    <lineage>
        <taxon>Eukaryota</taxon>
        <taxon>Metazoa</taxon>
        <taxon>Spiralia</taxon>
        <taxon>Gnathifera</taxon>
        <taxon>Rotifera</taxon>
        <taxon>Eurotatoria</taxon>
        <taxon>Bdelloidea</taxon>
        <taxon>Philodinida</taxon>
        <taxon>Philodinidae</taxon>
        <taxon>Rotaria</taxon>
    </lineage>
</organism>
<comment type="caution">
    <text evidence="1">The sequence shown here is derived from an EMBL/GenBank/DDBJ whole genome shotgun (WGS) entry which is preliminary data.</text>
</comment>
<dbReference type="EMBL" id="CAJOBJ010338869">
    <property type="protein sequence ID" value="CAF5192587.1"/>
    <property type="molecule type" value="Genomic_DNA"/>
</dbReference>
<evidence type="ECO:0000313" key="1">
    <source>
        <dbReference type="EMBL" id="CAF5192587.1"/>
    </source>
</evidence>
<dbReference type="Proteomes" id="UP000681720">
    <property type="component" value="Unassembled WGS sequence"/>
</dbReference>
<name>A0A8S3I929_9BILA</name>
<sequence>CTSKQQSPTQYRLDYKLMDEQVDKSIDTLNEQQQFLFEASIKLVRFLRINPRKQTDPFFSGLARMIDEEQYICRSYDLVNFNQQLIRKLKQLQREYEQQFIRTVQNEENQILPHVYKLITSVNEILMIKTQIDAIKKYQEGILKSHENKIEQNEAYV</sequence>
<evidence type="ECO:0000313" key="2">
    <source>
        <dbReference type="Proteomes" id="UP000681720"/>
    </source>
</evidence>
<feature type="non-terminal residue" evidence="1">
    <location>
        <position position="1"/>
    </location>
</feature>
<proteinExistence type="predicted"/>
<dbReference type="AlphaFoldDB" id="A0A8S3I929"/>